<organism evidence="1 2">
    <name type="scientific">Champsocephalus esox</name>
    <name type="common">pike icefish</name>
    <dbReference type="NCBI Taxonomy" id="159716"/>
    <lineage>
        <taxon>Eukaryota</taxon>
        <taxon>Metazoa</taxon>
        <taxon>Chordata</taxon>
        <taxon>Craniata</taxon>
        <taxon>Vertebrata</taxon>
        <taxon>Euteleostomi</taxon>
        <taxon>Actinopterygii</taxon>
        <taxon>Neopterygii</taxon>
        <taxon>Teleostei</taxon>
        <taxon>Neoteleostei</taxon>
        <taxon>Acanthomorphata</taxon>
        <taxon>Eupercaria</taxon>
        <taxon>Perciformes</taxon>
        <taxon>Notothenioidei</taxon>
        <taxon>Channichthyidae</taxon>
        <taxon>Champsocephalus</taxon>
    </lineage>
</organism>
<reference evidence="1 2" key="1">
    <citation type="journal article" date="2023" name="Mol. Biol. Evol.">
        <title>Genomics of Secondarily Temperate Adaptation in the Only Non-Antarctic Icefish.</title>
        <authorList>
            <person name="Rivera-Colon A.G."/>
            <person name="Rayamajhi N."/>
            <person name="Minhas B.F."/>
            <person name="Madrigal G."/>
            <person name="Bilyk K.T."/>
            <person name="Yoon V."/>
            <person name="Hune M."/>
            <person name="Gregory S."/>
            <person name="Cheng C.H.C."/>
            <person name="Catchen J.M."/>
        </authorList>
    </citation>
    <scope>NUCLEOTIDE SEQUENCE [LARGE SCALE GENOMIC DNA]</scope>
    <source>
        <strain evidence="1">JC2023a</strain>
    </source>
</reference>
<dbReference type="Proteomes" id="UP001335648">
    <property type="component" value="Unassembled WGS sequence"/>
</dbReference>
<comment type="caution">
    <text evidence="1">The sequence shown here is derived from an EMBL/GenBank/DDBJ whole genome shotgun (WGS) entry which is preliminary data.</text>
</comment>
<name>A0AAN8BYW3_9TELE</name>
<dbReference type="AlphaFoldDB" id="A0AAN8BYW3"/>
<accession>A0AAN8BYW3</accession>
<evidence type="ECO:0000313" key="2">
    <source>
        <dbReference type="Proteomes" id="UP001335648"/>
    </source>
</evidence>
<gene>
    <name evidence="1" type="ORF">CesoFtcFv8_012441</name>
</gene>
<keyword evidence="2" id="KW-1185">Reference proteome</keyword>
<dbReference type="EMBL" id="JAULUE010002055">
    <property type="protein sequence ID" value="KAK5892018.1"/>
    <property type="molecule type" value="Genomic_DNA"/>
</dbReference>
<protein>
    <submittedName>
        <fullName evidence="1">Uncharacterized protein</fullName>
    </submittedName>
</protein>
<evidence type="ECO:0000313" key="1">
    <source>
        <dbReference type="EMBL" id="KAK5892018.1"/>
    </source>
</evidence>
<sequence>MTQARTIPPTRWRGGGGDSMQLHRLFRLPQMFSDSDRRQGREDGKRDERQGLFLEALGGMFAEKQVGGWVMREDSWQVQGRVTAKRRWQ</sequence>
<proteinExistence type="predicted"/>